<dbReference type="EMBL" id="KV918917">
    <property type="protein sequence ID" value="OSX75146.1"/>
    <property type="molecule type" value="Genomic_DNA"/>
</dbReference>
<dbReference type="AlphaFoldDB" id="A0A1X6P2Z6"/>
<evidence type="ECO:0000313" key="2">
    <source>
        <dbReference type="EMBL" id="OSX75146.1"/>
    </source>
</evidence>
<sequence length="470" mass="49830">MASGLPAPQAYASVAPSVADAKHARRFVASAEPNANGAAFWGADGSPLGLRVYRRVRGADGVELRLPADLLYVPQAATATSRRGDLWRAATGKGGQVGASSAPSDPPSGWYVAVEEGDVLEFGVVVRRQAACALMPVAVPPDCPVPAATSGPVEIGAVVQVDGEPLGETYYLGDASAPVLSVDDEEGGEDELGFHGWRKERCNSACPLEAVYHQMVVKTVAALPEPTRNPPAGTADDARRDDGSTVGSIRLSATLVCRIERQVREYAPPWRRPRLDPKAVAEQPLCVTAGAPKLADGSGPLLVPAALRPPRRQSTSRSKRPYWMVTAVMAKSLVNDLDGWGVTVRYRPPSFFHAAGFRDAGERRVVFPTNAALGLSPLAAPPAAPAAPDADVTFVRLTCSDRSAPERRPREEPLVDELHAQQFGVTAKRDGGGPAVGDASPGGGADDRGDHKTHPKDEGGWHWWWRPRTT</sequence>
<protein>
    <submittedName>
        <fullName evidence="2">Uncharacterized protein</fullName>
    </submittedName>
</protein>
<evidence type="ECO:0000256" key="1">
    <source>
        <dbReference type="SAM" id="MobiDB-lite"/>
    </source>
</evidence>
<keyword evidence="3" id="KW-1185">Reference proteome</keyword>
<proteinExistence type="predicted"/>
<reference evidence="2 3" key="1">
    <citation type="submission" date="2017-03" db="EMBL/GenBank/DDBJ databases">
        <title>WGS assembly of Porphyra umbilicalis.</title>
        <authorList>
            <person name="Brawley S.H."/>
            <person name="Blouin N.A."/>
            <person name="Ficko-Blean E."/>
            <person name="Wheeler G.L."/>
            <person name="Lohr M."/>
            <person name="Goodson H.V."/>
            <person name="Jenkins J.W."/>
            <person name="Blaby-Haas C.E."/>
            <person name="Helliwell K.E."/>
            <person name="Chan C."/>
            <person name="Marriage T."/>
            <person name="Bhattacharya D."/>
            <person name="Klein A.S."/>
            <person name="Badis Y."/>
            <person name="Brodie J."/>
            <person name="Cao Y."/>
            <person name="Collen J."/>
            <person name="Dittami S.M."/>
            <person name="Gachon C.M."/>
            <person name="Green B.R."/>
            <person name="Karpowicz S."/>
            <person name="Kim J.W."/>
            <person name="Kudahl U."/>
            <person name="Lin S."/>
            <person name="Michel G."/>
            <person name="Mittag M."/>
            <person name="Olson B.J."/>
            <person name="Pangilinan J."/>
            <person name="Peng Y."/>
            <person name="Qiu H."/>
            <person name="Shu S."/>
            <person name="Singer J.T."/>
            <person name="Smith A.G."/>
            <person name="Sprecher B.N."/>
            <person name="Wagner V."/>
            <person name="Wang W."/>
            <person name="Wang Z.-Y."/>
            <person name="Yan J."/>
            <person name="Yarish C."/>
            <person name="Zoeuner-Riek S."/>
            <person name="Zhuang Y."/>
            <person name="Zou Y."/>
            <person name="Lindquist E.A."/>
            <person name="Grimwood J."/>
            <person name="Barry K."/>
            <person name="Rokhsar D.S."/>
            <person name="Schmutz J."/>
            <person name="Stiller J.W."/>
            <person name="Grossman A.R."/>
            <person name="Prochnik S.E."/>
        </authorList>
    </citation>
    <scope>NUCLEOTIDE SEQUENCE [LARGE SCALE GENOMIC DNA]</scope>
    <source>
        <strain evidence="2">4086291</strain>
    </source>
</reference>
<organism evidence="2 3">
    <name type="scientific">Porphyra umbilicalis</name>
    <name type="common">Purple laver</name>
    <name type="synonym">Red alga</name>
    <dbReference type="NCBI Taxonomy" id="2786"/>
    <lineage>
        <taxon>Eukaryota</taxon>
        <taxon>Rhodophyta</taxon>
        <taxon>Bangiophyceae</taxon>
        <taxon>Bangiales</taxon>
        <taxon>Bangiaceae</taxon>
        <taxon>Porphyra</taxon>
    </lineage>
</organism>
<evidence type="ECO:0000313" key="3">
    <source>
        <dbReference type="Proteomes" id="UP000218209"/>
    </source>
</evidence>
<feature type="region of interest" description="Disordered" evidence="1">
    <location>
        <begin position="224"/>
        <end position="245"/>
    </location>
</feature>
<dbReference type="Proteomes" id="UP000218209">
    <property type="component" value="Unassembled WGS sequence"/>
</dbReference>
<feature type="compositionally biased region" description="Gly residues" evidence="1">
    <location>
        <begin position="432"/>
        <end position="444"/>
    </location>
</feature>
<gene>
    <name evidence="2" type="ORF">BU14_0254s0026</name>
</gene>
<feature type="compositionally biased region" description="Basic and acidic residues" evidence="1">
    <location>
        <begin position="445"/>
        <end position="460"/>
    </location>
</feature>
<name>A0A1X6P2Z6_PORUM</name>
<accession>A0A1X6P2Z6</accession>
<feature type="region of interest" description="Disordered" evidence="1">
    <location>
        <begin position="424"/>
        <end position="470"/>
    </location>
</feature>